<dbReference type="RefSeq" id="WP_231011095.1">
    <property type="nucleotide sequence ID" value="NZ_BAAAEW010000042.1"/>
</dbReference>
<sequence length="369" mass="40198">MLRRIGAALGSLGAGLAALLGHGGARAVDLPADTAEAMVHIYDGGGVKAVGPALLIRKNIADTVSLSGTYYVDLVSNASIDVVTTASAYHEMRNELSLSLAYATRDSLITLGGSHSQEPDYVANSFSVDVSQEILSGLSTISLGFTRGQDQVGMHDNPSFSDSASHWQYRVGGSLILSPRWVASANLEAIADDGYLGSPYRLARVFGSFIHENNPRTRSGRAVKFRVIGDVGEAGARSAVHAEYRYFWDNWAIRANTLEAGYTRYLGDAFLIDGFGRYNHQTKALFYSDNAPTETTYFSRNRQLGTFNSMSLGAHLSWNAANVPGKYDVKLHGSWEIVRFDYQDFTDIRTGKPYAFTGHVVQLYMTASF</sequence>
<evidence type="ECO:0000313" key="2">
    <source>
        <dbReference type="EMBL" id="GAA0764427.1"/>
    </source>
</evidence>
<evidence type="ECO:0008006" key="4">
    <source>
        <dbReference type="Google" id="ProtNLM"/>
    </source>
</evidence>
<feature type="chain" id="PRO_5046572924" description="DUF3570 domain-containing protein" evidence="1">
    <location>
        <begin position="28"/>
        <end position="369"/>
    </location>
</feature>
<evidence type="ECO:0000256" key="1">
    <source>
        <dbReference type="SAM" id="SignalP"/>
    </source>
</evidence>
<keyword evidence="3" id="KW-1185">Reference proteome</keyword>
<reference evidence="2 3" key="1">
    <citation type="journal article" date="2019" name="Int. J. Syst. Evol. Microbiol.">
        <title>The Global Catalogue of Microorganisms (GCM) 10K type strain sequencing project: providing services to taxonomists for standard genome sequencing and annotation.</title>
        <authorList>
            <consortium name="The Broad Institute Genomics Platform"/>
            <consortium name="The Broad Institute Genome Sequencing Center for Infectious Disease"/>
            <person name="Wu L."/>
            <person name="Ma J."/>
        </authorList>
    </citation>
    <scope>NUCLEOTIDE SEQUENCE [LARGE SCALE GENOMIC DNA]</scope>
    <source>
        <strain evidence="2 3">JCM 15503</strain>
    </source>
</reference>
<name>A0ABN1KEF4_9BURK</name>
<proteinExistence type="predicted"/>
<dbReference type="InterPro" id="IPR021953">
    <property type="entry name" value="DUF3570"/>
</dbReference>
<protein>
    <recommendedName>
        <fullName evidence="4">DUF3570 domain-containing protein</fullName>
    </recommendedName>
</protein>
<accession>A0ABN1KEF4</accession>
<dbReference type="Pfam" id="PF12094">
    <property type="entry name" value="DUF3570"/>
    <property type="match status" value="1"/>
</dbReference>
<dbReference type="Proteomes" id="UP001500279">
    <property type="component" value="Unassembled WGS sequence"/>
</dbReference>
<organism evidence="2 3">
    <name type="scientific">Ideonella azotifigens</name>
    <dbReference type="NCBI Taxonomy" id="513160"/>
    <lineage>
        <taxon>Bacteria</taxon>
        <taxon>Pseudomonadati</taxon>
        <taxon>Pseudomonadota</taxon>
        <taxon>Betaproteobacteria</taxon>
        <taxon>Burkholderiales</taxon>
        <taxon>Sphaerotilaceae</taxon>
        <taxon>Ideonella</taxon>
    </lineage>
</organism>
<gene>
    <name evidence="2" type="ORF">GCM10009107_50490</name>
</gene>
<keyword evidence="1" id="KW-0732">Signal</keyword>
<dbReference type="EMBL" id="BAAAEW010000042">
    <property type="protein sequence ID" value="GAA0764427.1"/>
    <property type="molecule type" value="Genomic_DNA"/>
</dbReference>
<comment type="caution">
    <text evidence="2">The sequence shown here is derived from an EMBL/GenBank/DDBJ whole genome shotgun (WGS) entry which is preliminary data.</text>
</comment>
<feature type="signal peptide" evidence="1">
    <location>
        <begin position="1"/>
        <end position="27"/>
    </location>
</feature>
<evidence type="ECO:0000313" key="3">
    <source>
        <dbReference type="Proteomes" id="UP001500279"/>
    </source>
</evidence>